<proteinExistence type="predicted"/>
<accession>A0A832LXY4</accession>
<dbReference type="PANTHER" id="PTHR37693">
    <property type="entry name" value="PHOSPHATIDYLGLYCEROL LYSYLTRANSFERASE"/>
    <property type="match status" value="1"/>
</dbReference>
<comment type="caution">
    <text evidence="7">The sequence shown here is derived from an EMBL/GenBank/DDBJ whole genome shotgun (WGS) entry which is preliminary data.</text>
</comment>
<comment type="subcellular location">
    <subcellularLocation>
        <location evidence="1">Cell membrane</location>
        <topology evidence="1">Multi-pass membrane protein</topology>
    </subcellularLocation>
</comment>
<feature type="transmembrane region" description="Helical" evidence="6">
    <location>
        <begin position="76"/>
        <end position="101"/>
    </location>
</feature>
<keyword evidence="3 6" id="KW-0812">Transmembrane</keyword>
<feature type="transmembrane region" description="Helical" evidence="6">
    <location>
        <begin position="211"/>
        <end position="232"/>
    </location>
</feature>
<protein>
    <submittedName>
        <fullName evidence="7">Flippase-like domain-containing protein</fullName>
    </submittedName>
</protein>
<evidence type="ECO:0000256" key="3">
    <source>
        <dbReference type="ARBA" id="ARBA00022692"/>
    </source>
</evidence>
<evidence type="ECO:0000256" key="2">
    <source>
        <dbReference type="ARBA" id="ARBA00022475"/>
    </source>
</evidence>
<evidence type="ECO:0000256" key="6">
    <source>
        <dbReference type="SAM" id="Phobius"/>
    </source>
</evidence>
<feature type="transmembrane region" description="Helical" evidence="6">
    <location>
        <begin position="46"/>
        <end position="70"/>
    </location>
</feature>
<evidence type="ECO:0000313" key="7">
    <source>
        <dbReference type="EMBL" id="HGV55720.1"/>
    </source>
</evidence>
<keyword evidence="4 6" id="KW-1133">Transmembrane helix</keyword>
<dbReference type="Pfam" id="PF03706">
    <property type="entry name" value="LPG_synthase_TM"/>
    <property type="match status" value="1"/>
</dbReference>
<keyword evidence="2" id="KW-1003">Cell membrane</keyword>
<evidence type="ECO:0000256" key="4">
    <source>
        <dbReference type="ARBA" id="ARBA00022989"/>
    </source>
</evidence>
<evidence type="ECO:0000256" key="1">
    <source>
        <dbReference type="ARBA" id="ARBA00004651"/>
    </source>
</evidence>
<dbReference type="InterPro" id="IPR022791">
    <property type="entry name" value="L-PG_synthase/AglD"/>
</dbReference>
<organism evidence="7">
    <name type="scientific">Caldimicrobium thiodismutans</name>
    <dbReference type="NCBI Taxonomy" id="1653476"/>
    <lineage>
        <taxon>Bacteria</taxon>
        <taxon>Pseudomonadati</taxon>
        <taxon>Thermodesulfobacteriota</taxon>
        <taxon>Thermodesulfobacteria</taxon>
        <taxon>Thermodesulfobacteriales</taxon>
        <taxon>Thermodesulfobacteriaceae</taxon>
        <taxon>Caldimicrobium</taxon>
    </lineage>
</organism>
<dbReference type="AlphaFoldDB" id="A0A832LXY4"/>
<evidence type="ECO:0000256" key="5">
    <source>
        <dbReference type="ARBA" id="ARBA00023136"/>
    </source>
</evidence>
<feature type="transmembrane region" description="Helical" evidence="6">
    <location>
        <begin position="152"/>
        <end position="174"/>
    </location>
</feature>
<name>A0A832LXY4_9BACT</name>
<reference evidence="7" key="1">
    <citation type="journal article" date="2020" name="mSystems">
        <title>Genome- and Community-Level Interaction Insights into Carbon Utilization and Element Cycling Functions of Hydrothermarchaeota in Hydrothermal Sediment.</title>
        <authorList>
            <person name="Zhou Z."/>
            <person name="Liu Y."/>
            <person name="Xu W."/>
            <person name="Pan J."/>
            <person name="Luo Z.H."/>
            <person name="Li M."/>
        </authorList>
    </citation>
    <scope>NUCLEOTIDE SEQUENCE [LARGE SCALE GENOMIC DNA]</scope>
    <source>
        <strain evidence="7">SpSt-605</strain>
    </source>
</reference>
<dbReference type="PANTHER" id="PTHR37693:SF1">
    <property type="entry name" value="INTEGRAL MEMBRANE PROTEIN"/>
    <property type="match status" value="1"/>
</dbReference>
<feature type="transmembrane region" description="Helical" evidence="6">
    <location>
        <begin position="6"/>
        <end position="25"/>
    </location>
</feature>
<gene>
    <name evidence="7" type="ORF">ENT73_06555</name>
</gene>
<dbReference type="GO" id="GO:0005886">
    <property type="term" value="C:plasma membrane"/>
    <property type="evidence" value="ECO:0007669"/>
    <property type="project" value="UniProtKB-SubCell"/>
</dbReference>
<feature type="transmembrane region" description="Helical" evidence="6">
    <location>
        <begin position="290"/>
        <end position="313"/>
    </location>
</feature>
<feature type="transmembrane region" description="Helical" evidence="6">
    <location>
        <begin position="113"/>
        <end position="132"/>
    </location>
</feature>
<dbReference type="NCBIfam" id="TIGR00374">
    <property type="entry name" value="flippase-like domain"/>
    <property type="match status" value="1"/>
</dbReference>
<keyword evidence="5 6" id="KW-0472">Membrane</keyword>
<dbReference type="EMBL" id="DSZU01000116">
    <property type="protein sequence ID" value="HGV55720.1"/>
    <property type="molecule type" value="Genomic_DNA"/>
</dbReference>
<sequence length="329" mass="37703">MMRNLFYGFLISLFIILLSFTYLGYKYFPKDLLSTLKLLDKKYLSLTLLFLFLFHTFDTLRVIVLARALGVVYPLWYGYLVSLTNTFGATVTPAHLGGEFLPLYTLARKGGQFYQIMTIVTMKGFSGFFFYLLFFPLTLKALLKDPKQTKEFLFIVGVLLIISLLAYTAFKLLFRGKERGKHLDFMTKLRRTFLRYVVTCKIFFRTKKKTFLLALGLSVLLYFSFLLMGVFLTKAFNRGADIKEVFIDQLPLLYAIFISPTPGGSGVGELGALPIFSPHLKEEYLGLFVMLWRVLSQYLSALLGGLIFVSFLLKDLKKLKEKNESPLSS</sequence>